<dbReference type="AlphaFoldDB" id="E9I6W0"/>
<dbReference type="KEGG" id="dpx:DAPPUDRAFT_278344"/>
<gene>
    <name evidence="2" type="ORF">DAPPUDRAFT_278344</name>
</gene>
<feature type="non-terminal residue" evidence="2">
    <location>
        <position position="1"/>
    </location>
</feature>
<evidence type="ECO:0000313" key="3">
    <source>
        <dbReference type="Proteomes" id="UP000000305"/>
    </source>
</evidence>
<proteinExistence type="predicted"/>
<feature type="compositionally biased region" description="Basic and acidic residues" evidence="1">
    <location>
        <begin position="103"/>
        <end position="117"/>
    </location>
</feature>
<sequence length="266" mass="29898">HEDDRQACDGQPQPRGRAQVDHEPHGDKEDGEEEVLQRHHVRQNAVLEDGLADRQPRHKRAQRQPQAQQPADEGQAHAAADDREGEELPVPRAGHRVQQPGDDPARHHGGQHHEDAPAQRQGDQARQKGGVLPLMRQQQRQKEEEDDDKQVLKDGHGQRHAGARAGLQPQVLEALQTYGRGAHGQRHGEDHRALPVRMDEGCQQRRGQHAEAHLQAATHEGQLSQETQLPQGKLQPQREHEQDDAELGHLRHSLMAFPAAQHREHA</sequence>
<feature type="compositionally biased region" description="Basic and acidic residues" evidence="1">
    <location>
        <begin position="236"/>
        <end position="249"/>
    </location>
</feature>
<dbReference type="EMBL" id="GL736740">
    <property type="protein sequence ID" value="EFX60270.1"/>
    <property type="molecule type" value="Genomic_DNA"/>
</dbReference>
<feature type="compositionally biased region" description="Basic and acidic residues" evidence="1">
    <location>
        <begin position="186"/>
        <end position="212"/>
    </location>
</feature>
<evidence type="ECO:0000256" key="1">
    <source>
        <dbReference type="SAM" id="MobiDB-lite"/>
    </source>
</evidence>
<keyword evidence="3" id="KW-1185">Reference proteome</keyword>
<dbReference type="HOGENOM" id="CLU_1047949_0_0_1"/>
<accession>E9I6W0</accession>
<feature type="region of interest" description="Disordered" evidence="1">
    <location>
        <begin position="1"/>
        <end position="266"/>
    </location>
</feature>
<feature type="compositionally biased region" description="Basic and acidic residues" evidence="1">
    <location>
        <begin position="18"/>
        <end position="28"/>
    </location>
</feature>
<dbReference type="Proteomes" id="UP000000305">
    <property type="component" value="Unassembled WGS sequence"/>
</dbReference>
<feature type="compositionally biased region" description="Polar residues" evidence="1">
    <location>
        <begin position="221"/>
        <end position="230"/>
    </location>
</feature>
<organism evidence="2 3">
    <name type="scientific">Daphnia pulex</name>
    <name type="common">Water flea</name>
    <dbReference type="NCBI Taxonomy" id="6669"/>
    <lineage>
        <taxon>Eukaryota</taxon>
        <taxon>Metazoa</taxon>
        <taxon>Ecdysozoa</taxon>
        <taxon>Arthropoda</taxon>
        <taxon>Crustacea</taxon>
        <taxon>Branchiopoda</taxon>
        <taxon>Diplostraca</taxon>
        <taxon>Cladocera</taxon>
        <taxon>Anomopoda</taxon>
        <taxon>Daphniidae</taxon>
        <taxon>Daphnia</taxon>
    </lineage>
</organism>
<protein>
    <submittedName>
        <fullName evidence="2">Uncharacterized protein</fullName>
    </submittedName>
</protein>
<name>E9I6W0_DAPPU</name>
<dbReference type="InParanoid" id="E9I6W0"/>
<evidence type="ECO:0000313" key="2">
    <source>
        <dbReference type="EMBL" id="EFX60270.1"/>
    </source>
</evidence>
<reference evidence="2 3" key="1">
    <citation type="journal article" date="2011" name="Science">
        <title>The ecoresponsive genome of Daphnia pulex.</title>
        <authorList>
            <person name="Colbourne J.K."/>
            <person name="Pfrender M.E."/>
            <person name="Gilbert D."/>
            <person name="Thomas W.K."/>
            <person name="Tucker A."/>
            <person name="Oakley T.H."/>
            <person name="Tokishita S."/>
            <person name="Aerts A."/>
            <person name="Arnold G.J."/>
            <person name="Basu M.K."/>
            <person name="Bauer D.J."/>
            <person name="Caceres C.E."/>
            <person name="Carmel L."/>
            <person name="Casola C."/>
            <person name="Choi J.H."/>
            <person name="Detter J.C."/>
            <person name="Dong Q."/>
            <person name="Dusheyko S."/>
            <person name="Eads B.D."/>
            <person name="Frohlich T."/>
            <person name="Geiler-Samerotte K.A."/>
            <person name="Gerlach D."/>
            <person name="Hatcher P."/>
            <person name="Jogdeo S."/>
            <person name="Krijgsveld J."/>
            <person name="Kriventseva E.V."/>
            <person name="Kultz D."/>
            <person name="Laforsch C."/>
            <person name="Lindquist E."/>
            <person name="Lopez J."/>
            <person name="Manak J.R."/>
            <person name="Muller J."/>
            <person name="Pangilinan J."/>
            <person name="Patwardhan R.P."/>
            <person name="Pitluck S."/>
            <person name="Pritham E.J."/>
            <person name="Rechtsteiner A."/>
            <person name="Rho M."/>
            <person name="Rogozin I.B."/>
            <person name="Sakarya O."/>
            <person name="Salamov A."/>
            <person name="Schaack S."/>
            <person name="Shapiro H."/>
            <person name="Shiga Y."/>
            <person name="Skalitzky C."/>
            <person name="Smith Z."/>
            <person name="Souvorov A."/>
            <person name="Sung W."/>
            <person name="Tang Z."/>
            <person name="Tsuchiya D."/>
            <person name="Tu H."/>
            <person name="Vos H."/>
            <person name="Wang M."/>
            <person name="Wolf Y.I."/>
            <person name="Yamagata H."/>
            <person name="Yamada T."/>
            <person name="Ye Y."/>
            <person name="Shaw J.R."/>
            <person name="Andrews J."/>
            <person name="Crease T.J."/>
            <person name="Tang H."/>
            <person name="Lucas S.M."/>
            <person name="Robertson H.M."/>
            <person name="Bork P."/>
            <person name="Koonin E.V."/>
            <person name="Zdobnov E.M."/>
            <person name="Grigoriev I.V."/>
            <person name="Lynch M."/>
            <person name="Boore J.L."/>
        </authorList>
    </citation>
    <scope>NUCLEOTIDE SEQUENCE [LARGE SCALE GENOMIC DNA]</scope>
</reference>